<feature type="transmembrane region" description="Helical" evidence="1">
    <location>
        <begin position="196"/>
        <end position="220"/>
    </location>
</feature>
<name>A0A1M5CBK3_9CLOT</name>
<dbReference type="InterPro" id="IPR009825">
    <property type="entry name" value="ECF_substrate-spec-like"/>
</dbReference>
<dbReference type="RefSeq" id="WP_072854602.1">
    <property type="nucleotide sequence ID" value="NZ_FQVI01000037.1"/>
</dbReference>
<keyword evidence="1" id="KW-0812">Transmembrane</keyword>
<dbReference type="OrthoDB" id="5198189at2"/>
<proteinExistence type="predicted"/>
<keyword evidence="1" id="KW-0472">Membrane</keyword>
<feature type="transmembrane region" description="Helical" evidence="1">
    <location>
        <begin position="32"/>
        <end position="49"/>
    </location>
</feature>
<sequence length="236" mass="25505">MNWKKIGSFAIVIILIPITLAIGVVLFKGRKYNIISIAVALLACVPNLLFFEKGKADTRRMVVIAVMVAIASVGRVLFSPVPSFKPVTAIVVVTGIYLGSEAGFFTGALTAVISNMFFGQGPWTPFQMFSWGILGFIAGLPVLQKILKSSVQGKTLASRLPIVVYGAAAGVLYSMLMDVWSTLNMDGTFNLLRYLVLLGTGIPTTVIYIVSNIVFLLIAAKPIGTRIERIKIKYGI</sequence>
<feature type="transmembrane region" description="Helical" evidence="1">
    <location>
        <begin position="156"/>
        <end position="176"/>
    </location>
</feature>
<dbReference type="AlphaFoldDB" id="A0A1M5CBK3"/>
<feature type="transmembrane region" description="Helical" evidence="1">
    <location>
        <begin position="90"/>
        <end position="114"/>
    </location>
</feature>
<keyword evidence="1" id="KW-1133">Transmembrane helix</keyword>
<organism evidence="2 3">
    <name type="scientific">Lactonifactor longoviformis DSM 17459</name>
    <dbReference type="NCBI Taxonomy" id="1122155"/>
    <lineage>
        <taxon>Bacteria</taxon>
        <taxon>Bacillati</taxon>
        <taxon>Bacillota</taxon>
        <taxon>Clostridia</taxon>
        <taxon>Eubacteriales</taxon>
        <taxon>Clostridiaceae</taxon>
        <taxon>Lactonifactor</taxon>
    </lineage>
</organism>
<dbReference type="EMBL" id="FQVI01000037">
    <property type="protein sequence ID" value="SHF52154.1"/>
    <property type="molecule type" value="Genomic_DNA"/>
</dbReference>
<reference evidence="2 3" key="1">
    <citation type="submission" date="2016-11" db="EMBL/GenBank/DDBJ databases">
        <authorList>
            <person name="Jaros S."/>
            <person name="Januszkiewicz K."/>
            <person name="Wedrychowicz H."/>
        </authorList>
    </citation>
    <scope>NUCLEOTIDE SEQUENCE [LARGE SCALE GENOMIC DNA]</scope>
    <source>
        <strain evidence="2 3">DSM 17459</strain>
    </source>
</reference>
<dbReference type="GO" id="GO:0016020">
    <property type="term" value="C:membrane"/>
    <property type="evidence" value="ECO:0007669"/>
    <property type="project" value="InterPro"/>
</dbReference>
<dbReference type="Gene3D" id="1.10.1760.20">
    <property type="match status" value="1"/>
</dbReference>
<gene>
    <name evidence="2" type="ORF">SAMN02745158_04072</name>
</gene>
<evidence type="ECO:0000256" key="1">
    <source>
        <dbReference type="SAM" id="Phobius"/>
    </source>
</evidence>
<feature type="transmembrane region" description="Helical" evidence="1">
    <location>
        <begin position="6"/>
        <end position="27"/>
    </location>
</feature>
<protein>
    <submittedName>
        <fullName evidence="2">Energy-coupling factor transport system substrate-specific component</fullName>
    </submittedName>
</protein>
<dbReference type="Pfam" id="PF07155">
    <property type="entry name" value="ECF-ribofla_trS"/>
    <property type="match status" value="1"/>
</dbReference>
<evidence type="ECO:0000313" key="2">
    <source>
        <dbReference type="EMBL" id="SHF52154.1"/>
    </source>
</evidence>
<evidence type="ECO:0000313" key="3">
    <source>
        <dbReference type="Proteomes" id="UP000184245"/>
    </source>
</evidence>
<dbReference type="STRING" id="1122155.SAMN02745158_04072"/>
<feature type="transmembrane region" description="Helical" evidence="1">
    <location>
        <begin position="61"/>
        <end position="78"/>
    </location>
</feature>
<keyword evidence="3" id="KW-1185">Reference proteome</keyword>
<feature type="transmembrane region" description="Helical" evidence="1">
    <location>
        <begin position="126"/>
        <end position="144"/>
    </location>
</feature>
<accession>A0A1M5CBK3</accession>
<dbReference type="Proteomes" id="UP000184245">
    <property type="component" value="Unassembled WGS sequence"/>
</dbReference>